<dbReference type="InterPro" id="IPR011019">
    <property type="entry name" value="KIND_dom"/>
</dbReference>
<keyword evidence="13" id="KW-0968">Cytoplasmic vesicle</keyword>
<organism evidence="15 16">
    <name type="scientific">Timema podura</name>
    <name type="common">Walking stick</name>
    <dbReference type="NCBI Taxonomy" id="61482"/>
    <lineage>
        <taxon>Eukaryota</taxon>
        <taxon>Metazoa</taxon>
        <taxon>Ecdysozoa</taxon>
        <taxon>Arthropoda</taxon>
        <taxon>Hexapoda</taxon>
        <taxon>Insecta</taxon>
        <taxon>Pterygota</taxon>
        <taxon>Neoptera</taxon>
        <taxon>Polyneoptera</taxon>
        <taxon>Phasmatodea</taxon>
        <taxon>Timematodea</taxon>
        <taxon>Timematoidea</taxon>
        <taxon>Timematidae</taxon>
        <taxon>Timema</taxon>
    </lineage>
</organism>
<name>A0ABN7NU88_TIMPD</name>
<keyword evidence="9" id="KW-0653">Protein transport</keyword>
<keyword evidence="12" id="KW-0206">Cytoskeleton</keyword>
<evidence type="ECO:0000256" key="4">
    <source>
        <dbReference type="ARBA" id="ARBA00010956"/>
    </source>
</evidence>
<evidence type="ECO:0000256" key="1">
    <source>
        <dbReference type="ARBA" id="ARBA00004180"/>
    </source>
</evidence>
<sequence length="197" mass="21491">MVNSLRPTTTAAPALVDVIGVLWKVVRGFREMTVEGLVDWRKDDSREIHHETDDEGIERDSGDSDEDYIQHCSLDRVLEHLQLVSVLPLLISSLAILQHCSLHLAAPSAQEADSHYRAVCRALVAEALELSSFLDKVSQGTQELQNKAEAHSTDLDNLKFSDWVSSATFAVRLCSLKGVIGCLPAPGVGMGVSQFPG</sequence>
<protein>
    <recommendedName>
        <fullName evidence="14">KIND domain-containing protein</fullName>
    </recommendedName>
</protein>
<evidence type="ECO:0000256" key="10">
    <source>
        <dbReference type="ARBA" id="ARBA00023136"/>
    </source>
</evidence>
<dbReference type="Pfam" id="PF16474">
    <property type="entry name" value="KIND"/>
    <property type="match status" value="1"/>
</dbReference>
<keyword evidence="5" id="KW-0813">Transport</keyword>
<dbReference type="PANTHER" id="PTHR21345:SF3">
    <property type="entry name" value="PROTEIN SPIRE"/>
    <property type="match status" value="1"/>
</dbReference>
<dbReference type="EMBL" id="CAJPIN010007269">
    <property type="protein sequence ID" value="CAG2058424.1"/>
    <property type="molecule type" value="Genomic_DNA"/>
</dbReference>
<evidence type="ECO:0000256" key="3">
    <source>
        <dbReference type="ARBA" id="ARBA00004413"/>
    </source>
</evidence>
<comment type="subcellular location">
    <subcellularLocation>
        <location evidence="3">Cell membrane</location>
        <topology evidence="3">Peripheral membrane protein</topology>
        <orientation evidence="3">Cytoplasmic side</orientation>
    </subcellularLocation>
    <subcellularLocation>
        <location evidence="2">Cytoplasm</location>
        <location evidence="2">Cytoskeleton</location>
    </subcellularLocation>
    <subcellularLocation>
        <location evidence="1">Cytoplasmic vesicle membrane</location>
        <topology evidence="1">Peripheral membrane protein</topology>
        <orientation evidence="1">Cytoplasmic side</orientation>
    </subcellularLocation>
</comment>
<keyword evidence="7" id="KW-0963">Cytoplasm</keyword>
<comment type="similarity">
    <text evidence="4">Belongs to the spire family.</text>
</comment>
<evidence type="ECO:0000256" key="2">
    <source>
        <dbReference type="ARBA" id="ARBA00004245"/>
    </source>
</evidence>
<evidence type="ECO:0000256" key="7">
    <source>
        <dbReference type="ARBA" id="ARBA00022490"/>
    </source>
</evidence>
<comment type="caution">
    <text evidence="15">The sequence shown here is derived from an EMBL/GenBank/DDBJ whole genome shotgun (WGS) entry which is preliminary data.</text>
</comment>
<evidence type="ECO:0000256" key="8">
    <source>
        <dbReference type="ARBA" id="ARBA00022737"/>
    </source>
</evidence>
<evidence type="ECO:0000256" key="9">
    <source>
        <dbReference type="ARBA" id="ARBA00022927"/>
    </source>
</evidence>
<keyword evidence="10" id="KW-0472">Membrane</keyword>
<proteinExistence type="inferred from homology"/>
<keyword evidence="8" id="KW-0677">Repeat</keyword>
<dbReference type="InterPro" id="IPR029901">
    <property type="entry name" value="Spire"/>
</dbReference>
<evidence type="ECO:0000313" key="16">
    <source>
        <dbReference type="Proteomes" id="UP001153148"/>
    </source>
</evidence>
<evidence type="ECO:0000256" key="5">
    <source>
        <dbReference type="ARBA" id="ARBA00022448"/>
    </source>
</evidence>
<keyword evidence="6" id="KW-1003">Cell membrane</keyword>
<dbReference type="Gene3D" id="1.10.510.10">
    <property type="entry name" value="Transferase(Phosphotransferase) domain 1"/>
    <property type="match status" value="1"/>
</dbReference>
<keyword evidence="16" id="KW-1185">Reference proteome</keyword>
<feature type="domain" description="KIND" evidence="14">
    <location>
        <begin position="35"/>
        <end position="134"/>
    </location>
</feature>
<evidence type="ECO:0000259" key="14">
    <source>
        <dbReference type="Pfam" id="PF16474"/>
    </source>
</evidence>
<evidence type="ECO:0000256" key="12">
    <source>
        <dbReference type="ARBA" id="ARBA00023212"/>
    </source>
</evidence>
<evidence type="ECO:0000313" key="15">
    <source>
        <dbReference type="EMBL" id="CAG2058424.1"/>
    </source>
</evidence>
<keyword evidence="11" id="KW-0009">Actin-binding</keyword>
<dbReference type="PANTHER" id="PTHR21345">
    <property type="entry name" value="SPIRE"/>
    <property type="match status" value="1"/>
</dbReference>
<gene>
    <name evidence="15" type="ORF">TPAB3V08_LOCUS5394</name>
</gene>
<evidence type="ECO:0000256" key="6">
    <source>
        <dbReference type="ARBA" id="ARBA00022475"/>
    </source>
</evidence>
<dbReference type="Proteomes" id="UP001153148">
    <property type="component" value="Unassembled WGS sequence"/>
</dbReference>
<evidence type="ECO:0000256" key="11">
    <source>
        <dbReference type="ARBA" id="ARBA00023203"/>
    </source>
</evidence>
<evidence type="ECO:0000256" key="13">
    <source>
        <dbReference type="ARBA" id="ARBA00023329"/>
    </source>
</evidence>
<accession>A0ABN7NU88</accession>
<reference evidence="15" key="1">
    <citation type="submission" date="2021-03" db="EMBL/GenBank/DDBJ databases">
        <authorList>
            <person name="Tran Van P."/>
        </authorList>
    </citation>
    <scope>NUCLEOTIDE SEQUENCE</scope>
</reference>